<dbReference type="GO" id="GO:0060294">
    <property type="term" value="P:cilium movement involved in cell motility"/>
    <property type="evidence" value="ECO:0007669"/>
    <property type="project" value="UniProtKB-UniRule"/>
</dbReference>
<comment type="subcellular location">
    <subcellularLocation>
        <location evidence="3">Cytoplasm</location>
        <location evidence="3">Cytoskeleton</location>
        <location evidence="3">Cilium axoneme</location>
    </subcellularLocation>
</comment>
<evidence type="ECO:0000256" key="2">
    <source>
        <dbReference type="ARBA" id="ARBA00022490"/>
    </source>
</evidence>
<proteinExistence type="inferred from homology"/>
<dbReference type="InterPro" id="IPR000435">
    <property type="entry name" value="Tektins"/>
</dbReference>
<accession>A0AAJ7X0P8</accession>
<organism evidence="5 6">
    <name type="scientific">Petromyzon marinus</name>
    <name type="common">Sea lamprey</name>
    <dbReference type="NCBI Taxonomy" id="7757"/>
    <lineage>
        <taxon>Eukaryota</taxon>
        <taxon>Metazoa</taxon>
        <taxon>Chordata</taxon>
        <taxon>Craniata</taxon>
        <taxon>Vertebrata</taxon>
        <taxon>Cyclostomata</taxon>
        <taxon>Hyperoartia</taxon>
        <taxon>Petromyzontiformes</taxon>
        <taxon>Petromyzontidae</taxon>
        <taxon>Petromyzon</taxon>
    </lineage>
</organism>
<dbReference type="KEGG" id="pmrn:116946170"/>
<dbReference type="GO" id="GO:0005634">
    <property type="term" value="C:nucleus"/>
    <property type="evidence" value="ECO:0007669"/>
    <property type="project" value="TreeGrafter"/>
</dbReference>
<keyword evidence="3" id="KW-0966">Cell projection</keyword>
<dbReference type="InterPro" id="IPR048256">
    <property type="entry name" value="Tektin-like"/>
</dbReference>
<feature type="coiled-coil region" evidence="4">
    <location>
        <begin position="218"/>
        <end position="259"/>
    </location>
</feature>
<reference evidence="6" key="1">
    <citation type="submission" date="2025-08" db="UniProtKB">
        <authorList>
            <consortium name="RefSeq"/>
        </authorList>
    </citation>
    <scope>IDENTIFICATION</scope>
    <source>
        <tissue evidence="6">Sperm</tissue>
    </source>
</reference>
<dbReference type="Pfam" id="PF03148">
    <property type="entry name" value="Tektin"/>
    <property type="match status" value="1"/>
</dbReference>
<evidence type="ECO:0000313" key="5">
    <source>
        <dbReference type="Proteomes" id="UP001318040"/>
    </source>
</evidence>
<dbReference type="GO" id="GO:0005930">
    <property type="term" value="C:axoneme"/>
    <property type="evidence" value="ECO:0007669"/>
    <property type="project" value="UniProtKB-SubCell"/>
</dbReference>
<keyword evidence="3" id="KW-0282">Flagellum</keyword>
<keyword evidence="4" id="KW-0175">Coiled coil</keyword>
<keyword evidence="2" id="KW-0963">Cytoplasm</keyword>
<dbReference type="GO" id="GO:0015630">
    <property type="term" value="C:microtubule cytoskeleton"/>
    <property type="evidence" value="ECO:0007669"/>
    <property type="project" value="UniProtKB-UniRule"/>
</dbReference>
<dbReference type="RefSeq" id="XP_032816995.1">
    <property type="nucleotide sequence ID" value="XM_032961104.1"/>
</dbReference>
<dbReference type="PANTHER" id="PTHR19960:SF11">
    <property type="entry name" value="TEKTIN"/>
    <property type="match status" value="1"/>
</dbReference>
<dbReference type="PRINTS" id="PR00511">
    <property type="entry name" value="TEKTIN"/>
</dbReference>
<dbReference type="GO" id="GO:0060271">
    <property type="term" value="P:cilium assembly"/>
    <property type="evidence" value="ECO:0007669"/>
    <property type="project" value="UniProtKB-UniRule"/>
</dbReference>
<dbReference type="AlphaFoldDB" id="A0AAJ7X0P8"/>
<name>A0AAJ7X0P8_PETMA</name>
<protein>
    <recommendedName>
        <fullName evidence="3">Tektin</fullName>
    </recommendedName>
</protein>
<keyword evidence="3" id="KW-0969">Cilium</keyword>
<evidence type="ECO:0000256" key="4">
    <source>
        <dbReference type="SAM" id="Coils"/>
    </source>
</evidence>
<sequence>MELLGATNAATYVRSRAAMGPFLPSISTMRASYKHPAGYNPCVHWRPASSSVGNGARVMTAPSHQHLQMQHPRMPPLASAGSPSASRAALVLSARFTPLEWQRANQGHYSRSEVSRHNAERLRHDTARMLRDAEQATRRVQAESSRGLGERVGDISFWRAELSHEMQRSVAEMNALGDMKKRVERALAETEGPMQVCKECLYHREKRMGMDLVHDDVEKQLLQEVDVVRRSQEQLRNKLNKINAQLVASRAAYHELERDASDKHNALRIDEKCQHLGNSSEGISFFRGVEQLDPAISVPESWAKFTEDNIVRSQCERAASSKLREDVEATLEVASTNMWQQFNAVNVAFTNRVSETAETKNKLQTHLAKTMQEIFQTEVLIENIKRAIQEKQAPLKVAQTRLEERIRRPNVELCRDTPQVKLMGEVHELQDTIGALKRRKAEAESALQVLASTRAALEHDLGVKANSLFIDRDKCMGMRRNFPSTPRLIGYV</sequence>
<gene>
    <name evidence="6" type="primary">LOC116946170</name>
</gene>
<evidence type="ECO:0000256" key="1">
    <source>
        <dbReference type="ARBA" id="ARBA00007209"/>
    </source>
</evidence>
<feature type="coiled-coil region" evidence="4">
    <location>
        <begin position="426"/>
        <end position="460"/>
    </location>
</feature>
<evidence type="ECO:0000256" key="3">
    <source>
        <dbReference type="RuleBase" id="RU367040"/>
    </source>
</evidence>
<dbReference type="Proteomes" id="UP001318040">
    <property type="component" value="Chromosome 26"/>
</dbReference>
<comment type="similarity">
    <text evidence="1 3">Belongs to the tektin family.</text>
</comment>
<dbReference type="GO" id="GO:0036126">
    <property type="term" value="C:sperm flagellum"/>
    <property type="evidence" value="ECO:0007669"/>
    <property type="project" value="TreeGrafter"/>
</dbReference>
<dbReference type="PANTHER" id="PTHR19960">
    <property type="entry name" value="TEKTIN"/>
    <property type="match status" value="1"/>
</dbReference>
<keyword evidence="5" id="KW-1185">Reference proteome</keyword>
<evidence type="ECO:0000313" key="6">
    <source>
        <dbReference type="RefSeq" id="XP_032816995.1"/>
    </source>
</evidence>